<keyword evidence="4" id="KW-0472">Membrane</keyword>
<evidence type="ECO:0000256" key="1">
    <source>
        <dbReference type="ARBA" id="ARBA00022741"/>
    </source>
</evidence>
<evidence type="ECO:0000313" key="5">
    <source>
        <dbReference type="EMBL" id="KAK8889154.1"/>
    </source>
</evidence>
<feature type="compositionally biased region" description="Acidic residues" evidence="3">
    <location>
        <begin position="711"/>
        <end position="722"/>
    </location>
</feature>
<name>A0ABR2KDF4_9EUKA</name>
<proteinExistence type="predicted"/>
<feature type="compositionally biased region" description="Basic and acidic residues" evidence="3">
    <location>
        <begin position="428"/>
        <end position="445"/>
    </location>
</feature>
<keyword evidence="2" id="KW-0067">ATP-binding</keyword>
<evidence type="ECO:0000256" key="2">
    <source>
        <dbReference type="ARBA" id="ARBA00022840"/>
    </source>
</evidence>
<keyword evidence="1" id="KW-0547">Nucleotide-binding</keyword>
<feature type="compositionally biased region" description="Polar residues" evidence="3">
    <location>
        <begin position="506"/>
        <end position="524"/>
    </location>
</feature>
<evidence type="ECO:0000313" key="6">
    <source>
        <dbReference type="Proteomes" id="UP001470230"/>
    </source>
</evidence>
<evidence type="ECO:0000256" key="3">
    <source>
        <dbReference type="SAM" id="MobiDB-lite"/>
    </source>
</evidence>
<dbReference type="InterPro" id="IPR013126">
    <property type="entry name" value="Hsp_70_fam"/>
</dbReference>
<feature type="region of interest" description="Disordered" evidence="3">
    <location>
        <begin position="481"/>
        <end position="770"/>
    </location>
</feature>
<feature type="compositionally biased region" description="Basic and acidic residues" evidence="3">
    <location>
        <begin position="495"/>
        <end position="505"/>
    </location>
</feature>
<dbReference type="PRINTS" id="PR00301">
    <property type="entry name" value="HEATSHOCK70"/>
</dbReference>
<feature type="transmembrane region" description="Helical" evidence="4">
    <location>
        <begin position="818"/>
        <end position="837"/>
    </location>
</feature>
<accession>A0ABR2KDF4</accession>
<dbReference type="PANTHER" id="PTHR19375">
    <property type="entry name" value="HEAT SHOCK PROTEIN 70KDA"/>
    <property type="match status" value="1"/>
</dbReference>
<gene>
    <name evidence="5" type="ORF">M9Y10_033899</name>
</gene>
<keyword evidence="6" id="KW-1185">Reference proteome</keyword>
<feature type="compositionally biased region" description="Acidic residues" evidence="3">
    <location>
        <begin position="733"/>
        <end position="747"/>
    </location>
</feature>
<feature type="compositionally biased region" description="Acidic residues" evidence="3">
    <location>
        <begin position="680"/>
        <end position="689"/>
    </location>
</feature>
<dbReference type="Gene3D" id="3.30.30.30">
    <property type="match status" value="1"/>
</dbReference>
<organism evidence="5 6">
    <name type="scientific">Tritrichomonas musculus</name>
    <dbReference type="NCBI Taxonomy" id="1915356"/>
    <lineage>
        <taxon>Eukaryota</taxon>
        <taxon>Metamonada</taxon>
        <taxon>Parabasalia</taxon>
        <taxon>Tritrichomonadida</taxon>
        <taxon>Tritrichomonadidae</taxon>
        <taxon>Tritrichomonas</taxon>
    </lineage>
</organism>
<dbReference type="Proteomes" id="UP001470230">
    <property type="component" value="Unassembled WGS sequence"/>
</dbReference>
<feature type="region of interest" description="Disordered" evidence="3">
    <location>
        <begin position="428"/>
        <end position="449"/>
    </location>
</feature>
<dbReference type="Gene3D" id="3.90.640.10">
    <property type="entry name" value="Actin, Chain A, domain 4"/>
    <property type="match status" value="1"/>
</dbReference>
<keyword evidence="4" id="KW-0812">Transmembrane</keyword>
<evidence type="ECO:0000256" key="4">
    <source>
        <dbReference type="SAM" id="Phobius"/>
    </source>
</evidence>
<dbReference type="SUPFAM" id="SSF53067">
    <property type="entry name" value="Actin-like ATPase domain"/>
    <property type="match status" value="2"/>
</dbReference>
<evidence type="ECO:0008006" key="7">
    <source>
        <dbReference type="Google" id="ProtNLM"/>
    </source>
</evidence>
<feature type="compositionally biased region" description="Basic and acidic residues" evidence="3">
    <location>
        <begin position="748"/>
        <end position="770"/>
    </location>
</feature>
<comment type="caution">
    <text evidence="5">The sequence shown here is derived from an EMBL/GenBank/DDBJ whole genome shotgun (WGS) entry which is preliminary data.</text>
</comment>
<sequence length="839" mass="96172">MSIGIDFGTLLNKIGCFNHTGFKIISNEYRNSSTPSVAFLNHKNNWIFGERGFKFGQVKPNQCVVELKTMLGHKFDDKQVQSNSNYWKFNIEKDKKGNCQIEISFDGESNYFPPHEIVGIILKNLIVSSKNKLPKPIRQTIISIPAYFSKSQKIDLIKAAELAELHNVHFVIEPILASFAYLYNSSLNPSENRNILVYSFGFSNPEATVIQIHDGTYEITTKRDEEITCRQFDINLFNYVDNKMKMNYPNKIQYLDQPKIKSKLHKACEEAKIQLSELQSADIIIKDEKKNPLVLTLTLEKFNEINYELFNKSMNCVKEVIKESEINQDSIDLLFLVGGSTHLANIKEKLKEITGKEPSTFADRCEAPTLGACILGAYLLLKESPEIMFQRDSNFFDNLKIFENVFVDENLNDQIECDNEIEKARENEECKDKKELPNKDGEAQEKNGQISYNENIEDLNSSLILIREELERLNKKCDGIFSDESKSQNESSEDVTAKKDEEQQKQVDMSNESIKNKENVNANEPVTLEEEEEEQKQAGMSNESIKDKENVNANEPVTLEEEEEEQKQADMSNENIKDKENVNANEPVNLEEEEEQKQADMSNENIKDKENVNANEPVNLEEEEEQKQADMSNENIKDKENVNANEPVNLEEEEEEQKQAGMSNESIKNKENVVINEPVTLEEEEEEQNQADILGENVKDKEKSNVSPAALEEEEEINETTEESISVEKEETSEVTDESISIDEEEEKKDKNEPPERACDNKDSSETKEAEVQYVEPLHIGKANDNAITRITASLQRDLQNSDNEKASFLSYFNIDDYFDHAIIGISFIVLLFYVFIKF</sequence>
<dbReference type="EMBL" id="JAPFFF010000005">
    <property type="protein sequence ID" value="KAK8889154.1"/>
    <property type="molecule type" value="Genomic_DNA"/>
</dbReference>
<dbReference type="Pfam" id="PF00012">
    <property type="entry name" value="HSP70"/>
    <property type="match status" value="1"/>
</dbReference>
<reference evidence="5 6" key="1">
    <citation type="submission" date="2024-04" db="EMBL/GenBank/DDBJ databases">
        <title>Tritrichomonas musculus Genome.</title>
        <authorList>
            <person name="Alves-Ferreira E."/>
            <person name="Grigg M."/>
            <person name="Lorenzi H."/>
            <person name="Galac M."/>
        </authorList>
    </citation>
    <scope>NUCLEOTIDE SEQUENCE [LARGE SCALE GENOMIC DNA]</scope>
    <source>
        <strain evidence="5 6">EAF2021</strain>
    </source>
</reference>
<dbReference type="Gene3D" id="3.30.420.40">
    <property type="match status" value="2"/>
</dbReference>
<dbReference type="InterPro" id="IPR043129">
    <property type="entry name" value="ATPase_NBD"/>
</dbReference>
<protein>
    <recommendedName>
        <fullName evidence="7">DnaK protein</fullName>
    </recommendedName>
</protein>
<keyword evidence="4" id="KW-1133">Transmembrane helix</keyword>